<comment type="function">
    <text evidence="13">The light-harvesting complex (LHC) functions as a light receptor, it captures and delivers excitation energy to photosystems with which it is closely associated.</text>
</comment>
<evidence type="ECO:0000256" key="13">
    <source>
        <dbReference type="RuleBase" id="RU363080"/>
    </source>
</evidence>
<feature type="binding site" evidence="12">
    <location>
        <position position="103"/>
    </location>
    <ligand>
        <name>chlorophyll a</name>
        <dbReference type="ChEBI" id="CHEBI:58416"/>
        <label>1</label>
    </ligand>
</feature>
<dbReference type="Pfam" id="PF00504">
    <property type="entry name" value="Chloroa_b-bind"/>
    <property type="match status" value="1"/>
</dbReference>
<feature type="binding site" evidence="12">
    <location>
        <position position="99"/>
    </location>
    <ligand>
        <name>chlorophyll a</name>
        <dbReference type="ChEBI" id="CHEBI:58416"/>
        <label>1</label>
    </ligand>
</feature>
<dbReference type="OrthoDB" id="423598at2759"/>
<dbReference type="GO" id="GO:0009535">
    <property type="term" value="C:chloroplast thylakoid membrane"/>
    <property type="evidence" value="ECO:0007669"/>
    <property type="project" value="UniProtKB-SubCell"/>
</dbReference>
<dbReference type="InterPro" id="IPR001344">
    <property type="entry name" value="Chloro_AB-bd_pln"/>
</dbReference>
<feature type="binding site" evidence="12">
    <location>
        <position position="100"/>
    </location>
    <ligand>
        <name>chlorophyll a</name>
        <dbReference type="ChEBI" id="CHEBI:58416"/>
        <label>1</label>
    </ligand>
</feature>
<keyword evidence="7" id="KW-1133">Transmembrane helix</keyword>
<dbReference type="InterPro" id="IPR022796">
    <property type="entry name" value="Chloroa_b-bind"/>
</dbReference>
<evidence type="ECO:0000256" key="10">
    <source>
        <dbReference type="ARBA" id="ARBA00023136"/>
    </source>
</evidence>
<evidence type="ECO:0000256" key="11">
    <source>
        <dbReference type="ARBA" id="ARBA00023276"/>
    </source>
</evidence>
<gene>
    <name evidence="14" type="ORF">CDL12_23336</name>
</gene>
<dbReference type="AlphaFoldDB" id="A0A2G9GGI9"/>
<comment type="similarity">
    <text evidence="13">Belongs to the light-harvesting chlorophyll a/b-binding (LHC) protein family.</text>
</comment>
<dbReference type="GO" id="GO:0009523">
    <property type="term" value="C:photosystem II"/>
    <property type="evidence" value="ECO:0007669"/>
    <property type="project" value="UniProtKB-KW"/>
</dbReference>
<sequence length="121" mass="13321">MSSDFTFDAPLCPRILRLGDTLDYLIPGLHLAGSQGVVIIAICQALLMVGPEYAWYCGSKALEPLGIYLPGYINYPGGILFDSLNFSRDPDTFEELKVKEIKNGRLCSSSSNWQRACTKPS</sequence>
<feature type="binding site" description="axial binding residue" evidence="12">
    <location>
        <position position="105"/>
    </location>
    <ligand>
        <name>chlorophyll a</name>
        <dbReference type="ChEBI" id="CHEBI:58416"/>
        <label>2</label>
    </ligand>
    <ligandPart>
        <name>Mg</name>
        <dbReference type="ChEBI" id="CHEBI:25107"/>
    </ligandPart>
</feature>
<keyword evidence="10" id="KW-0472">Membrane</keyword>
<dbReference type="STRING" id="429701.A0A2G9GGI9"/>
<name>A0A2G9GGI9_9LAMI</name>
<dbReference type="PANTHER" id="PTHR21649">
    <property type="entry name" value="CHLOROPHYLL A/B BINDING PROTEIN"/>
    <property type="match status" value="1"/>
</dbReference>
<comment type="caution">
    <text evidence="14">The sequence shown here is derived from an EMBL/GenBank/DDBJ whole genome shotgun (WGS) entry which is preliminary data.</text>
</comment>
<keyword evidence="9 13" id="KW-0793">Thylakoid</keyword>
<evidence type="ECO:0000313" key="15">
    <source>
        <dbReference type="Proteomes" id="UP000231279"/>
    </source>
</evidence>
<proteinExistence type="inferred from homology"/>
<evidence type="ECO:0000256" key="4">
    <source>
        <dbReference type="ARBA" id="ARBA00022531"/>
    </source>
</evidence>
<keyword evidence="3 13" id="KW-0150">Chloroplast</keyword>
<organism evidence="14 15">
    <name type="scientific">Handroanthus impetiginosus</name>
    <dbReference type="NCBI Taxonomy" id="429701"/>
    <lineage>
        <taxon>Eukaryota</taxon>
        <taxon>Viridiplantae</taxon>
        <taxon>Streptophyta</taxon>
        <taxon>Embryophyta</taxon>
        <taxon>Tracheophyta</taxon>
        <taxon>Spermatophyta</taxon>
        <taxon>Magnoliopsida</taxon>
        <taxon>eudicotyledons</taxon>
        <taxon>Gunneridae</taxon>
        <taxon>Pentapetalae</taxon>
        <taxon>asterids</taxon>
        <taxon>lamiids</taxon>
        <taxon>Lamiales</taxon>
        <taxon>Bignoniaceae</taxon>
        <taxon>Crescentiina</taxon>
        <taxon>Tabebuia alliance</taxon>
        <taxon>Handroanthus</taxon>
    </lineage>
</organism>
<keyword evidence="6" id="KW-0812">Transmembrane</keyword>
<dbReference type="EMBL" id="NKXS01005266">
    <property type="protein sequence ID" value="PIN04130.1"/>
    <property type="molecule type" value="Genomic_DNA"/>
</dbReference>
<keyword evidence="11 13" id="KW-0604">Photosystem II</keyword>
<keyword evidence="15" id="KW-1185">Reference proteome</keyword>
<reference evidence="15" key="1">
    <citation type="journal article" date="2018" name="Gigascience">
        <title>Genome assembly of the Pink Ipe (Handroanthus impetiginosus, Bignoniaceae), a highly valued, ecologically keystone Neotropical timber forest tree.</title>
        <authorList>
            <person name="Silva-Junior O.B."/>
            <person name="Grattapaglia D."/>
            <person name="Novaes E."/>
            <person name="Collevatti R.G."/>
        </authorList>
    </citation>
    <scope>NUCLEOTIDE SEQUENCE [LARGE SCALE GENOMIC DNA]</scope>
    <source>
        <strain evidence="15">cv. UFG-1</strain>
    </source>
</reference>
<dbReference type="GO" id="GO:0009522">
    <property type="term" value="C:photosystem I"/>
    <property type="evidence" value="ECO:0007669"/>
    <property type="project" value="UniProtKB-KW"/>
</dbReference>
<evidence type="ECO:0000256" key="5">
    <source>
        <dbReference type="ARBA" id="ARBA00022640"/>
    </source>
</evidence>
<keyword evidence="8 13" id="KW-0157">Chromophore</keyword>
<evidence type="ECO:0000256" key="6">
    <source>
        <dbReference type="ARBA" id="ARBA00022692"/>
    </source>
</evidence>
<evidence type="ECO:0000256" key="12">
    <source>
        <dbReference type="PIRSR" id="PIRSR601344-1"/>
    </source>
</evidence>
<dbReference type="SUPFAM" id="SSF103511">
    <property type="entry name" value="Chlorophyll a-b binding protein"/>
    <property type="match status" value="1"/>
</dbReference>
<comment type="subcellular location">
    <subcellularLocation>
        <location evidence="1">Plastid</location>
        <location evidence="1">Chloroplast thylakoid membrane</location>
        <topology evidence="1">Multi-pass membrane protein</topology>
    </subcellularLocation>
</comment>
<protein>
    <recommendedName>
        <fullName evidence="13">Chlorophyll a-b binding protein, chloroplastic</fullName>
    </recommendedName>
</protein>
<keyword evidence="5 13" id="KW-0934">Plastid</keyword>
<evidence type="ECO:0000256" key="7">
    <source>
        <dbReference type="ARBA" id="ARBA00022989"/>
    </source>
</evidence>
<evidence type="ECO:0000256" key="3">
    <source>
        <dbReference type="ARBA" id="ARBA00022528"/>
    </source>
</evidence>
<dbReference type="GO" id="GO:0016168">
    <property type="term" value="F:chlorophyll binding"/>
    <property type="evidence" value="ECO:0007669"/>
    <property type="project" value="UniProtKB-KW"/>
</dbReference>
<evidence type="ECO:0000256" key="9">
    <source>
        <dbReference type="ARBA" id="ARBA00023078"/>
    </source>
</evidence>
<keyword evidence="13" id="KW-0603">Photosystem I</keyword>
<evidence type="ECO:0000256" key="2">
    <source>
        <dbReference type="ARBA" id="ARBA00022494"/>
    </source>
</evidence>
<evidence type="ECO:0000313" key="14">
    <source>
        <dbReference type="EMBL" id="PIN04130.1"/>
    </source>
</evidence>
<dbReference type="Gene3D" id="1.10.3460.10">
    <property type="entry name" value="Chlorophyll a/b binding protein domain"/>
    <property type="match status" value="1"/>
</dbReference>
<dbReference type="Proteomes" id="UP000231279">
    <property type="component" value="Unassembled WGS sequence"/>
</dbReference>
<dbReference type="GO" id="GO:0009765">
    <property type="term" value="P:photosynthesis, light harvesting"/>
    <property type="evidence" value="ECO:0007669"/>
    <property type="project" value="InterPro"/>
</dbReference>
<evidence type="ECO:0000256" key="1">
    <source>
        <dbReference type="ARBA" id="ARBA00004454"/>
    </source>
</evidence>
<keyword evidence="4 13" id="KW-0602">Photosynthesis</keyword>
<keyword evidence="2 12" id="KW-0148">Chlorophyll</keyword>
<evidence type="ECO:0000256" key="8">
    <source>
        <dbReference type="ARBA" id="ARBA00022991"/>
    </source>
</evidence>
<accession>A0A2G9GGI9</accession>